<dbReference type="EMBL" id="CAJVQB010047362">
    <property type="protein sequence ID" value="CAG8833431.1"/>
    <property type="molecule type" value="Genomic_DNA"/>
</dbReference>
<dbReference type="InterPro" id="IPR006600">
    <property type="entry name" value="HTH_CenpB_DNA-bd_dom"/>
</dbReference>
<reference evidence="4 5" key="1">
    <citation type="submission" date="2021-06" db="EMBL/GenBank/DDBJ databases">
        <authorList>
            <person name="Kallberg Y."/>
            <person name="Tangrot J."/>
            <person name="Rosling A."/>
        </authorList>
    </citation>
    <scope>NUCLEOTIDE SEQUENCE [LARGE SCALE GENOMIC DNA]</scope>
    <source>
        <strain evidence="4 5">120-4 pot B 10/14</strain>
    </source>
</reference>
<sequence>MVIYYLERTNNIRATAKRFDIELKQVRKWRSKKQELLNAAAYVLTLNRDQQAQYLLLEEKLIEWIEELHNMHNAVTQNMVVRKAKALAQTDEIKNAYPDIASFKFSIN</sequence>
<keyword evidence="1" id="KW-0238">DNA-binding</keyword>
<feature type="domain" description="HTH CENPB-type" evidence="2">
    <location>
        <begin position="55"/>
        <end position="106"/>
    </location>
</feature>
<dbReference type="Pfam" id="PF03221">
    <property type="entry name" value="HTH_Tnp_Tc5"/>
    <property type="match status" value="1"/>
</dbReference>
<dbReference type="Proteomes" id="UP000789901">
    <property type="component" value="Unassembled WGS sequence"/>
</dbReference>
<dbReference type="InterPro" id="IPR018586">
    <property type="entry name" value="Brinker_DNA-bd"/>
</dbReference>
<evidence type="ECO:0000259" key="2">
    <source>
        <dbReference type="Pfam" id="PF03221"/>
    </source>
</evidence>
<accession>A0ABN7WIU1</accession>
<keyword evidence="5" id="KW-1185">Reference proteome</keyword>
<evidence type="ECO:0000256" key="1">
    <source>
        <dbReference type="ARBA" id="ARBA00023125"/>
    </source>
</evidence>
<protein>
    <submittedName>
        <fullName evidence="4">15372_t:CDS:1</fullName>
    </submittedName>
</protein>
<dbReference type="Pfam" id="PF09607">
    <property type="entry name" value="BrkDBD"/>
    <property type="match status" value="1"/>
</dbReference>
<feature type="domain" description="Brinker DNA-binding" evidence="3">
    <location>
        <begin position="1"/>
        <end position="41"/>
    </location>
</feature>
<name>A0ABN7WIU1_GIGMA</name>
<proteinExistence type="predicted"/>
<comment type="caution">
    <text evidence="4">The sequence shown here is derived from an EMBL/GenBank/DDBJ whole genome shotgun (WGS) entry which is preliminary data.</text>
</comment>
<dbReference type="Gene3D" id="1.10.10.60">
    <property type="entry name" value="Homeodomain-like"/>
    <property type="match status" value="2"/>
</dbReference>
<feature type="non-terminal residue" evidence="4">
    <location>
        <position position="108"/>
    </location>
</feature>
<evidence type="ECO:0000259" key="3">
    <source>
        <dbReference type="Pfam" id="PF09607"/>
    </source>
</evidence>
<evidence type="ECO:0000313" key="4">
    <source>
        <dbReference type="EMBL" id="CAG8833431.1"/>
    </source>
</evidence>
<gene>
    <name evidence="4" type="ORF">GMARGA_LOCUS31553</name>
</gene>
<organism evidence="4 5">
    <name type="scientific">Gigaspora margarita</name>
    <dbReference type="NCBI Taxonomy" id="4874"/>
    <lineage>
        <taxon>Eukaryota</taxon>
        <taxon>Fungi</taxon>
        <taxon>Fungi incertae sedis</taxon>
        <taxon>Mucoromycota</taxon>
        <taxon>Glomeromycotina</taxon>
        <taxon>Glomeromycetes</taxon>
        <taxon>Diversisporales</taxon>
        <taxon>Gigasporaceae</taxon>
        <taxon>Gigaspora</taxon>
    </lineage>
</organism>
<evidence type="ECO:0000313" key="5">
    <source>
        <dbReference type="Proteomes" id="UP000789901"/>
    </source>
</evidence>